<keyword evidence="2" id="KW-1003">Cell membrane</keyword>
<organism evidence="8 9">
    <name type="scientific">Aquimarina gracilis</name>
    <dbReference type="NCBI Taxonomy" id="874422"/>
    <lineage>
        <taxon>Bacteria</taxon>
        <taxon>Pseudomonadati</taxon>
        <taxon>Bacteroidota</taxon>
        <taxon>Flavobacteriia</taxon>
        <taxon>Flavobacteriales</taxon>
        <taxon>Flavobacteriaceae</taxon>
        <taxon>Aquimarina</taxon>
    </lineage>
</organism>
<evidence type="ECO:0000259" key="7">
    <source>
        <dbReference type="Pfam" id="PF12823"/>
    </source>
</evidence>
<keyword evidence="3 6" id="KW-0812">Transmembrane</keyword>
<dbReference type="PANTHER" id="PTHR40077">
    <property type="entry name" value="MEMBRANE PROTEIN-RELATED"/>
    <property type="match status" value="1"/>
</dbReference>
<reference evidence="8 9" key="1">
    <citation type="journal article" date="2013" name="Int. J. Syst. Evol. Microbiol.">
        <title>Aquimarina gracilis sp. nov., isolated from the gut microflora of a mussel, Mytilus coruscus, and emended description of Aquimarina spongiae.</title>
        <authorList>
            <person name="Park S.C."/>
            <person name="Choe H.N."/>
            <person name="Baik K.S."/>
            <person name="Seong C.N."/>
        </authorList>
    </citation>
    <scope>NUCLEOTIDE SEQUENCE [LARGE SCALE GENOMIC DNA]</scope>
    <source>
        <strain evidence="8 9">PSC32</strain>
    </source>
</reference>
<evidence type="ECO:0000313" key="8">
    <source>
        <dbReference type="EMBL" id="MEB3347095.1"/>
    </source>
</evidence>
<name>A0ABU5ZYV5_9FLAO</name>
<keyword evidence="5 6" id="KW-0472">Membrane</keyword>
<keyword evidence="4 6" id="KW-1133">Transmembrane helix</keyword>
<proteinExistence type="predicted"/>
<dbReference type="RefSeq" id="WP_324181115.1">
    <property type="nucleotide sequence ID" value="NZ_BAABAW010000020.1"/>
</dbReference>
<evidence type="ECO:0000313" key="9">
    <source>
        <dbReference type="Proteomes" id="UP001327027"/>
    </source>
</evidence>
<feature type="transmembrane region" description="Helical" evidence="6">
    <location>
        <begin position="75"/>
        <end position="92"/>
    </location>
</feature>
<accession>A0ABU5ZYV5</accession>
<evidence type="ECO:0000256" key="6">
    <source>
        <dbReference type="SAM" id="Phobius"/>
    </source>
</evidence>
<evidence type="ECO:0000256" key="1">
    <source>
        <dbReference type="ARBA" id="ARBA00004651"/>
    </source>
</evidence>
<gene>
    <name evidence="8" type="ORF">U6A24_16600</name>
</gene>
<comment type="caution">
    <text evidence="8">The sequence shown here is derived from an EMBL/GenBank/DDBJ whole genome shotgun (WGS) entry which is preliminary data.</text>
</comment>
<dbReference type="EMBL" id="JAYKLX010000007">
    <property type="protein sequence ID" value="MEB3347095.1"/>
    <property type="molecule type" value="Genomic_DNA"/>
</dbReference>
<dbReference type="NCBIfam" id="TIGR03954">
    <property type="entry name" value="integ_memb_HG"/>
    <property type="match status" value="1"/>
</dbReference>
<evidence type="ECO:0000256" key="5">
    <source>
        <dbReference type="ARBA" id="ARBA00023136"/>
    </source>
</evidence>
<keyword evidence="9" id="KW-1185">Reference proteome</keyword>
<feature type="domain" description="DUF3817" evidence="7">
    <location>
        <begin position="10"/>
        <end position="96"/>
    </location>
</feature>
<feature type="transmembrane region" description="Helical" evidence="6">
    <location>
        <begin position="45"/>
        <end position="63"/>
    </location>
</feature>
<evidence type="ECO:0000256" key="4">
    <source>
        <dbReference type="ARBA" id="ARBA00022989"/>
    </source>
</evidence>
<dbReference type="InterPro" id="IPR023845">
    <property type="entry name" value="DUF3817_TM"/>
</dbReference>
<dbReference type="PANTHER" id="PTHR40077:SF2">
    <property type="entry name" value="MEMBRANE PROTEIN"/>
    <property type="match status" value="1"/>
</dbReference>
<feature type="transmembrane region" description="Helical" evidence="6">
    <location>
        <begin position="12"/>
        <end position="33"/>
    </location>
</feature>
<comment type="subcellular location">
    <subcellularLocation>
        <location evidence="1">Cell membrane</location>
        <topology evidence="1">Multi-pass membrane protein</topology>
    </subcellularLocation>
</comment>
<dbReference type="Proteomes" id="UP001327027">
    <property type="component" value="Unassembled WGS sequence"/>
</dbReference>
<evidence type="ECO:0000256" key="3">
    <source>
        <dbReference type="ARBA" id="ARBA00022692"/>
    </source>
</evidence>
<dbReference type="Pfam" id="PF12823">
    <property type="entry name" value="DUF3817"/>
    <property type="match status" value="1"/>
</dbReference>
<sequence>MKHYFNTNIGRLRILAFLEGISLLLLVFIAVPIKYILLNPTLVKWVGQIHGILFILFIFNTLKVGVEERWSFKKTTWKVILACFIPFGTFYIDTKILAKVHKPSAH</sequence>
<protein>
    <submittedName>
        <fullName evidence="8">DUF3817 domain-containing protein</fullName>
    </submittedName>
</protein>
<evidence type="ECO:0000256" key="2">
    <source>
        <dbReference type="ARBA" id="ARBA00022475"/>
    </source>
</evidence>